<feature type="compositionally biased region" description="Low complexity" evidence="1">
    <location>
        <begin position="53"/>
        <end position="71"/>
    </location>
</feature>
<evidence type="ECO:0000313" key="3">
    <source>
        <dbReference type="Proteomes" id="UP000003824"/>
    </source>
</evidence>
<proteinExistence type="predicted"/>
<evidence type="ECO:0000313" key="2">
    <source>
        <dbReference type="EMBL" id="EFE68209.2"/>
    </source>
</evidence>
<feature type="region of interest" description="Disordered" evidence="1">
    <location>
        <begin position="1"/>
        <end position="89"/>
    </location>
</feature>
<name>D5ZPF3_STRV1</name>
<dbReference type="Proteomes" id="UP000003824">
    <property type="component" value="Unassembled WGS sequence"/>
</dbReference>
<protein>
    <submittedName>
        <fullName evidence="2">Predicted protein</fullName>
    </submittedName>
</protein>
<reference evidence="3" key="1">
    <citation type="submission" date="2008-12" db="EMBL/GenBank/DDBJ databases">
        <title>Annotation of Streptomyces ghanaensis ATCC 14672.</title>
        <authorList>
            <consortium name="The Broad Institute Genome Sequencing Platform"/>
            <consortium name="Broad Institute Microbial Sequencing Center"/>
            <person name="Fischbach M."/>
            <person name="Ward D."/>
            <person name="Young S."/>
            <person name="Kodira C.D."/>
            <person name="Zeng Q."/>
            <person name="Koehrsen M."/>
            <person name="Godfrey P."/>
            <person name="Alvarado L."/>
            <person name="Berlin A.M."/>
            <person name="Borenstein D."/>
            <person name="Chen Z."/>
            <person name="Engels R."/>
            <person name="Freedman E."/>
            <person name="Gellesch M."/>
            <person name="Goldberg J."/>
            <person name="Griggs A."/>
            <person name="Gujja S."/>
            <person name="Heiman D.I."/>
            <person name="Hepburn T.A."/>
            <person name="Howarth C."/>
            <person name="Jen D."/>
            <person name="Larson L."/>
            <person name="Lewis B."/>
            <person name="Mehta T."/>
            <person name="Park D."/>
            <person name="Pearson M."/>
            <person name="Roberts A."/>
            <person name="Saif S."/>
            <person name="Shea T.D."/>
            <person name="Shenoy N."/>
            <person name="Sisk P."/>
            <person name="Stolte C."/>
            <person name="Sykes S.N."/>
            <person name="Walk T."/>
            <person name="White J."/>
            <person name="Yandava C."/>
            <person name="Straight P."/>
            <person name="Clardy J."/>
            <person name="Hung D."/>
            <person name="Kolter R."/>
            <person name="Mekalanos J."/>
            <person name="Walker S."/>
            <person name="Walsh C.T."/>
            <person name="Wieland B.L.C."/>
            <person name="Ilzarbe M."/>
            <person name="Galagan J."/>
            <person name="Nusbaum C."/>
            <person name="Birren B."/>
        </authorList>
    </citation>
    <scope>NUCLEOTIDE SEQUENCE [LARGE SCALE GENOMIC DNA]</scope>
    <source>
        <strain evidence="3">ATCC 14672 / DSM 40746 / JCM 4963 / KCTC 9882 / NRRL B-12104 / FH 1290</strain>
    </source>
</reference>
<dbReference type="eggNOG" id="ENOG5031X2J">
    <property type="taxonomic scope" value="Bacteria"/>
</dbReference>
<evidence type="ECO:0000256" key="1">
    <source>
        <dbReference type="SAM" id="MobiDB-lite"/>
    </source>
</evidence>
<gene>
    <name evidence="2" type="ORF">SSFG_03454</name>
</gene>
<organism evidence="2 3">
    <name type="scientific">Streptomyces viridosporus (strain ATCC 14672 / DSM 40746 / JCM 4963 / KCTC 9882 / NRRL B-12104 / FH 1290)</name>
    <name type="common">Streptomyces ghanaensis</name>
    <dbReference type="NCBI Taxonomy" id="566461"/>
    <lineage>
        <taxon>Bacteria</taxon>
        <taxon>Bacillati</taxon>
        <taxon>Actinomycetota</taxon>
        <taxon>Actinomycetes</taxon>
        <taxon>Kitasatosporales</taxon>
        <taxon>Streptomycetaceae</taxon>
        <taxon>Streptomyces</taxon>
    </lineage>
</organism>
<dbReference type="EMBL" id="DS999641">
    <property type="protein sequence ID" value="EFE68209.2"/>
    <property type="molecule type" value="Genomic_DNA"/>
</dbReference>
<accession>D5ZPF3</accession>
<sequence length="120" mass="12509">MCHTCSTTRGLRPSPQAARGVSPPPPATGRRTGAPATRHRPTSPGPAFRHRATTGGVTVTEPLTVEPVGTPDDPEQATPTHVEHGEPDRAEVATLRASVEALGGRLRVVADFGDAEYTVA</sequence>
<dbReference type="AlphaFoldDB" id="D5ZPF3"/>